<dbReference type="AlphaFoldDB" id="A0A8S0VGG1"/>
<evidence type="ECO:0000256" key="1">
    <source>
        <dbReference type="SAM" id="Phobius"/>
    </source>
</evidence>
<evidence type="ECO:0000313" key="2">
    <source>
        <dbReference type="EMBL" id="CAA3030199.1"/>
    </source>
</evidence>
<keyword evidence="1" id="KW-1133">Transmembrane helix</keyword>
<dbReference type="Proteomes" id="UP000594638">
    <property type="component" value="Unassembled WGS sequence"/>
</dbReference>
<reference evidence="2 3" key="1">
    <citation type="submission" date="2019-12" db="EMBL/GenBank/DDBJ databases">
        <authorList>
            <person name="Alioto T."/>
            <person name="Alioto T."/>
            <person name="Gomez Garrido J."/>
        </authorList>
    </citation>
    <scope>NUCLEOTIDE SEQUENCE [LARGE SCALE GENOMIC DNA]</scope>
</reference>
<comment type="caution">
    <text evidence="2">The sequence shown here is derived from an EMBL/GenBank/DDBJ whole genome shotgun (WGS) entry which is preliminary data.</text>
</comment>
<keyword evidence="3" id="KW-1185">Reference proteome</keyword>
<accession>A0A8S0VGG1</accession>
<dbReference type="EMBL" id="CACTIH010009357">
    <property type="protein sequence ID" value="CAA3030199.1"/>
    <property type="molecule type" value="Genomic_DNA"/>
</dbReference>
<organism evidence="2 3">
    <name type="scientific">Olea europaea subsp. europaea</name>
    <dbReference type="NCBI Taxonomy" id="158383"/>
    <lineage>
        <taxon>Eukaryota</taxon>
        <taxon>Viridiplantae</taxon>
        <taxon>Streptophyta</taxon>
        <taxon>Embryophyta</taxon>
        <taxon>Tracheophyta</taxon>
        <taxon>Spermatophyta</taxon>
        <taxon>Magnoliopsida</taxon>
        <taxon>eudicotyledons</taxon>
        <taxon>Gunneridae</taxon>
        <taxon>Pentapetalae</taxon>
        <taxon>asterids</taxon>
        <taxon>lamiids</taxon>
        <taxon>Lamiales</taxon>
        <taxon>Oleaceae</taxon>
        <taxon>Oleeae</taxon>
        <taxon>Olea</taxon>
    </lineage>
</organism>
<keyword evidence="1" id="KW-0812">Transmembrane</keyword>
<sequence length="51" mass="5851">MKPTLIHDLLSLTLSGLQLLDFLFWFHFLCCQLLPSISFAIFGDRSSRNGH</sequence>
<name>A0A8S0VGG1_OLEEU</name>
<keyword evidence="1" id="KW-0472">Membrane</keyword>
<protein>
    <submittedName>
        <fullName evidence="2">Uncharacterized protein</fullName>
    </submittedName>
</protein>
<evidence type="ECO:0000313" key="3">
    <source>
        <dbReference type="Proteomes" id="UP000594638"/>
    </source>
</evidence>
<proteinExistence type="predicted"/>
<dbReference type="Gramene" id="OE9A012523T1">
    <property type="protein sequence ID" value="OE9A012523C1"/>
    <property type="gene ID" value="OE9A012523"/>
</dbReference>
<gene>
    <name evidence="2" type="ORF">OLEA9_A012523</name>
</gene>
<feature type="transmembrane region" description="Helical" evidence="1">
    <location>
        <begin position="22"/>
        <end position="42"/>
    </location>
</feature>